<evidence type="ECO:0000313" key="2">
    <source>
        <dbReference type="Proteomes" id="UP000632273"/>
    </source>
</evidence>
<evidence type="ECO:0008006" key="3">
    <source>
        <dbReference type="Google" id="ProtNLM"/>
    </source>
</evidence>
<dbReference type="Proteomes" id="UP000632273">
    <property type="component" value="Unassembled WGS sequence"/>
</dbReference>
<gene>
    <name evidence="1" type="ORF">GCM10011383_07810</name>
</gene>
<accession>A0ABQ1TNE9</accession>
<reference evidence="2" key="1">
    <citation type="journal article" date="2019" name="Int. J. Syst. Evol. Microbiol.">
        <title>The Global Catalogue of Microorganisms (GCM) 10K type strain sequencing project: providing services to taxonomists for standard genome sequencing and annotation.</title>
        <authorList>
            <consortium name="The Broad Institute Genomics Platform"/>
            <consortium name="The Broad Institute Genome Sequencing Center for Infectious Disease"/>
            <person name="Wu L."/>
            <person name="Ma J."/>
        </authorList>
    </citation>
    <scope>NUCLEOTIDE SEQUENCE [LARGE SCALE GENOMIC DNA]</scope>
    <source>
        <strain evidence="2">CGMCC 1.15197</strain>
    </source>
</reference>
<protein>
    <recommendedName>
        <fullName evidence="3">STAS/SEC14 domain-containing protein</fullName>
    </recommendedName>
</protein>
<organism evidence="1 2">
    <name type="scientific">Hymenobacter cavernae</name>
    <dbReference type="NCBI Taxonomy" id="2044852"/>
    <lineage>
        <taxon>Bacteria</taxon>
        <taxon>Pseudomonadati</taxon>
        <taxon>Bacteroidota</taxon>
        <taxon>Cytophagia</taxon>
        <taxon>Cytophagales</taxon>
        <taxon>Hymenobacteraceae</taxon>
        <taxon>Hymenobacter</taxon>
    </lineage>
</organism>
<sequence>MTYFALMLILSGLPIYYENLTGRLYEHPDGYVVVDYKAGRRNFTDYRAFLNHLENLMKRRGWNKMLANQRAMSPFTEEERTWIREQWLTVSHALQREMIAAVLLPQDVFARLGVSTLMNDAREGALIYRVFNDAQVAAAWLREA</sequence>
<comment type="caution">
    <text evidence="1">The sequence shown here is derived from an EMBL/GenBank/DDBJ whole genome shotgun (WGS) entry which is preliminary data.</text>
</comment>
<keyword evidence="2" id="KW-1185">Reference proteome</keyword>
<dbReference type="EMBL" id="BMHT01000001">
    <property type="protein sequence ID" value="GGE99441.1"/>
    <property type="molecule type" value="Genomic_DNA"/>
</dbReference>
<proteinExistence type="predicted"/>
<evidence type="ECO:0000313" key="1">
    <source>
        <dbReference type="EMBL" id="GGE99441.1"/>
    </source>
</evidence>
<name>A0ABQ1TNE9_9BACT</name>